<dbReference type="SMART" id="SM00228">
    <property type="entry name" value="PDZ"/>
    <property type="match status" value="1"/>
</dbReference>
<evidence type="ECO:0000313" key="7">
    <source>
        <dbReference type="EMBL" id="TCP03987.1"/>
    </source>
</evidence>
<evidence type="ECO:0000313" key="8">
    <source>
        <dbReference type="Proteomes" id="UP000295106"/>
    </source>
</evidence>
<dbReference type="Pfam" id="PF13180">
    <property type="entry name" value="PDZ_2"/>
    <property type="match status" value="1"/>
</dbReference>
<dbReference type="AlphaFoldDB" id="A0A4R2MGP1"/>
<feature type="signal peptide" evidence="5">
    <location>
        <begin position="1"/>
        <end position="21"/>
    </location>
</feature>
<comment type="similarity">
    <text evidence="1">Belongs to the peptidase S1C family.</text>
</comment>
<keyword evidence="5" id="KW-0732">Signal</keyword>
<dbReference type="GeneID" id="99684328"/>
<accession>A0A4R2MGP1</accession>
<organism evidence="7 8">
    <name type="scientific">Rubrivivax gelatinosus</name>
    <name type="common">Rhodocyclus gelatinosus</name>
    <name type="synonym">Rhodopseudomonas gelatinosa</name>
    <dbReference type="NCBI Taxonomy" id="28068"/>
    <lineage>
        <taxon>Bacteria</taxon>
        <taxon>Pseudomonadati</taxon>
        <taxon>Pseudomonadota</taxon>
        <taxon>Betaproteobacteria</taxon>
        <taxon>Burkholderiales</taxon>
        <taxon>Sphaerotilaceae</taxon>
        <taxon>Rubrivivax</taxon>
    </lineage>
</organism>
<dbReference type="Gene3D" id="2.30.42.10">
    <property type="match status" value="1"/>
</dbReference>
<gene>
    <name evidence="7" type="ORF">EV684_103235</name>
</gene>
<sequence length="358" mass="37379">MKRHPIALALILAGLALPLQARTEAGPRAVTPRGPLAAEETANIELFRKASPSVVHITTLAARRDFFSLNVQQVPAGTGTGFVWDEAGHIVTNFHVIQGGSGAQVTLADQTSFEAELVGAFPDRDLAVLRIKAPREKLPPIALGTSRELRVGQRVYAIGNPFGLDQTLTTGIVSALGREIESFNSRTIRGVIQTDAAINPGNSGGPLLDSAGRLIGVNTQIASPSGASAGIGFAIPVDEVNRIVPRLIRDGRFLRPALGVTAGPANLTRALGLPRGVPLVQVQPGSPAAKAGLKPFQRGRGSQIVAGDVITAVAGEAVDSLDDILSLLETRQPGERVTLTVWRAGQSRSVTVTLGSAE</sequence>
<dbReference type="InterPro" id="IPR009003">
    <property type="entry name" value="Peptidase_S1_PA"/>
</dbReference>
<dbReference type="SUPFAM" id="SSF50494">
    <property type="entry name" value="Trypsin-like serine proteases"/>
    <property type="match status" value="1"/>
</dbReference>
<dbReference type="EMBL" id="SLXD01000003">
    <property type="protein sequence ID" value="TCP03987.1"/>
    <property type="molecule type" value="Genomic_DNA"/>
</dbReference>
<feature type="domain" description="PDZ" evidence="6">
    <location>
        <begin position="244"/>
        <end position="345"/>
    </location>
</feature>
<dbReference type="Pfam" id="PF13365">
    <property type="entry name" value="Trypsin_2"/>
    <property type="match status" value="1"/>
</dbReference>
<dbReference type="OrthoDB" id="8520726at2"/>
<evidence type="ECO:0000256" key="1">
    <source>
        <dbReference type="ARBA" id="ARBA00010541"/>
    </source>
</evidence>
<evidence type="ECO:0000256" key="2">
    <source>
        <dbReference type="ARBA" id="ARBA00022670"/>
    </source>
</evidence>
<dbReference type="InterPro" id="IPR051201">
    <property type="entry name" value="Chloro_Bact_Ser_Proteases"/>
</dbReference>
<evidence type="ECO:0000256" key="3">
    <source>
        <dbReference type="ARBA" id="ARBA00022801"/>
    </source>
</evidence>
<protein>
    <submittedName>
        <fullName evidence="7">DegP2 peptidase</fullName>
    </submittedName>
</protein>
<dbReference type="InterPro" id="IPR001940">
    <property type="entry name" value="Peptidase_S1C"/>
</dbReference>
<dbReference type="PROSITE" id="PS50106">
    <property type="entry name" value="PDZ"/>
    <property type="match status" value="1"/>
</dbReference>
<dbReference type="GO" id="GO:0006508">
    <property type="term" value="P:proteolysis"/>
    <property type="evidence" value="ECO:0007669"/>
    <property type="project" value="UniProtKB-KW"/>
</dbReference>
<feature type="chain" id="PRO_5020696651" evidence="5">
    <location>
        <begin position="22"/>
        <end position="358"/>
    </location>
</feature>
<evidence type="ECO:0000259" key="6">
    <source>
        <dbReference type="PROSITE" id="PS50106"/>
    </source>
</evidence>
<dbReference type="InterPro" id="IPR001478">
    <property type="entry name" value="PDZ"/>
</dbReference>
<evidence type="ECO:0000256" key="4">
    <source>
        <dbReference type="ARBA" id="ARBA00022825"/>
    </source>
</evidence>
<dbReference type="FunFam" id="2.40.10.10:FF:000001">
    <property type="entry name" value="Periplasmic serine protease DegS"/>
    <property type="match status" value="1"/>
</dbReference>
<dbReference type="Proteomes" id="UP000295106">
    <property type="component" value="Unassembled WGS sequence"/>
</dbReference>
<dbReference type="GO" id="GO:0004252">
    <property type="term" value="F:serine-type endopeptidase activity"/>
    <property type="evidence" value="ECO:0007669"/>
    <property type="project" value="InterPro"/>
</dbReference>
<keyword evidence="2" id="KW-0645">Protease</keyword>
<comment type="caution">
    <text evidence="7">The sequence shown here is derived from an EMBL/GenBank/DDBJ whole genome shotgun (WGS) entry which is preliminary data.</text>
</comment>
<dbReference type="InterPro" id="IPR043504">
    <property type="entry name" value="Peptidase_S1_PA_chymotrypsin"/>
</dbReference>
<dbReference type="RefSeq" id="WP_132645464.1">
    <property type="nucleotide sequence ID" value="NZ_CP181386.1"/>
</dbReference>
<dbReference type="Gene3D" id="2.40.10.10">
    <property type="entry name" value="Trypsin-like serine proteases"/>
    <property type="match status" value="2"/>
</dbReference>
<dbReference type="PRINTS" id="PR00834">
    <property type="entry name" value="PROTEASES2C"/>
</dbReference>
<evidence type="ECO:0000256" key="5">
    <source>
        <dbReference type="SAM" id="SignalP"/>
    </source>
</evidence>
<dbReference type="PANTHER" id="PTHR43343:SF3">
    <property type="entry name" value="PROTEASE DO-LIKE 8, CHLOROPLASTIC"/>
    <property type="match status" value="1"/>
</dbReference>
<dbReference type="InterPro" id="IPR036034">
    <property type="entry name" value="PDZ_sf"/>
</dbReference>
<dbReference type="PANTHER" id="PTHR43343">
    <property type="entry name" value="PEPTIDASE S12"/>
    <property type="match status" value="1"/>
</dbReference>
<reference evidence="7 8" key="1">
    <citation type="submission" date="2019-03" db="EMBL/GenBank/DDBJ databases">
        <title>Genomic Encyclopedia of Type Strains, Phase IV (KMG-IV): sequencing the most valuable type-strain genomes for metagenomic binning, comparative biology and taxonomic classification.</title>
        <authorList>
            <person name="Goeker M."/>
        </authorList>
    </citation>
    <scope>NUCLEOTIDE SEQUENCE [LARGE SCALE GENOMIC DNA]</scope>
    <source>
        <strain evidence="7 8">DSM 1709</strain>
    </source>
</reference>
<keyword evidence="3" id="KW-0378">Hydrolase</keyword>
<keyword evidence="4" id="KW-0720">Serine protease</keyword>
<proteinExistence type="inferred from homology"/>
<dbReference type="SUPFAM" id="SSF50156">
    <property type="entry name" value="PDZ domain-like"/>
    <property type="match status" value="1"/>
</dbReference>
<name>A0A4R2MGP1_RUBGE</name>